<reference evidence="2 3" key="1">
    <citation type="journal article" date="2012" name="Mol. Microbiol.">
        <title>The genetic and structural basis of two distinct terminal side branch residues in stewartan and amylovoran exopolysaccharides and their potential role in host adaptation.</title>
        <authorList>
            <person name="Wang X."/>
            <person name="Yang F."/>
            <person name="von Bodman S.B."/>
        </authorList>
    </citation>
    <scope>NUCLEOTIDE SEQUENCE [LARGE SCALE GENOMIC DNA]</scope>
    <source>
        <strain evidence="2 3">DC283</strain>
    </source>
</reference>
<sequence length="72" mass="8234">MKTITNQQAWAELTSAQNQIMDAGENLQQFFCQLTGDNSAEGAMLGDQITEIRQQLEDVKRKLRTLSCYYMD</sequence>
<organism evidence="2 3">
    <name type="scientific">Pantoea stewartii subsp. stewartii DC283</name>
    <dbReference type="NCBI Taxonomy" id="660596"/>
    <lineage>
        <taxon>Bacteria</taxon>
        <taxon>Pseudomonadati</taxon>
        <taxon>Pseudomonadota</taxon>
        <taxon>Gammaproteobacteria</taxon>
        <taxon>Enterobacterales</taxon>
        <taxon>Erwiniaceae</taxon>
        <taxon>Pantoea</taxon>
    </lineage>
</organism>
<protein>
    <submittedName>
        <fullName evidence="2">Uncharacterized protein</fullName>
    </submittedName>
</protein>
<evidence type="ECO:0000313" key="3">
    <source>
        <dbReference type="Proteomes" id="UP000005050"/>
    </source>
</evidence>
<dbReference type="Proteomes" id="UP000192380">
    <property type="component" value="Plasmid ppDSJ01"/>
</dbReference>
<proteinExistence type="predicted"/>
<evidence type="ECO:0000313" key="4">
    <source>
        <dbReference type="Proteomes" id="UP000192380"/>
    </source>
</evidence>
<evidence type="ECO:0000313" key="2">
    <source>
        <dbReference type="EMBL" id="EHT97711.1"/>
    </source>
</evidence>
<dbReference type="Proteomes" id="UP000005050">
    <property type="component" value="Unassembled WGS sequence"/>
</dbReference>
<gene>
    <name evidence="2" type="ORF">CKS_5572</name>
    <name evidence="1" type="ORF">DSJ_26470</name>
</gene>
<dbReference type="EMBL" id="CP017592">
    <property type="protein sequence ID" value="ARF52757.1"/>
    <property type="molecule type" value="Genomic_DNA"/>
</dbReference>
<reference evidence="2" key="2">
    <citation type="submission" date="2012-01" db="EMBL/GenBank/DDBJ databases">
        <authorList>
            <person name="Biehl B.S."/>
            <person name="Ding Y."/>
            <person name="Dugan-Rocha S.P."/>
            <person name="Gibbs R.A."/>
            <person name="Glasner J.D."/>
            <person name="Kovar C."/>
            <person name="Muzny D.M."/>
            <person name="Neeno-Eckwall E.C."/>
            <person name="Perna N.T."/>
            <person name="Qin X."/>
            <person name="von Bodman S.B."/>
            <person name="Weinstock G.M."/>
        </authorList>
    </citation>
    <scope>NUCLEOTIDE SEQUENCE</scope>
    <source>
        <strain evidence="2">DC283</strain>
    </source>
</reference>
<geneLocation type="plasmid" evidence="1 4">
    <name>ppDSJ01</name>
</geneLocation>
<dbReference type="EMBL" id="AHIE01000047">
    <property type="protein sequence ID" value="EHT97711.1"/>
    <property type="molecule type" value="Genomic_DNA"/>
</dbReference>
<evidence type="ECO:0000313" key="1">
    <source>
        <dbReference type="EMBL" id="ARF52757.1"/>
    </source>
</evidence>
<keyword evidence="1" id="KW-0614">Plasmid</keyword>
<dbReference type="PATRIC" id="fig|660596.6.peg.5341"/>
<keyword evidence="4" id="KW-1185">Reference proteome</keyword>
<dbReference type="AlphaFoldDB" id="H3RLJ8"/>
<name>H3RLJ8_PANSE</name>
<accession>H3RLJ8</accession>
<dbReference type="KEGG" id="pstw:DSJ_26470"/>
<reference evidence="1 4" key="3">
    <citation type="submission" date="2016-10" db="EMBL/GenBank/DDBJ databases">
        <title>Complete Genome Assembly of Pantoea stewartii subsp. stewartii DC283, a Corn Pathogen.</title>
        <authorList>
            <person name="Duong D.A."/>
            <person name="Stevens A.M."/>
            <person name="Jensen R.V."/>
        </authorList>
    </citation>
    <scope>NUCLEOTIDE SEQUENCE [LARGE SCALE GENOMIC DNA]</scope>
    <source>
        <strain evidence="1 4">DC283</strain>
        <plasmid evidence="1 4">ppDSJ01</plasmid>
    </source>
</reference>